<dbReference type="KEGG" id="rul:UC8_50400"/>
<dbReference type="InterPro" id="IPR051533">
    <property type="entry name" value="WaaL-like"/>
</dbReference>
<feature type="transmembrane region" description="Helical" evidence="1">
    <location>
        <begin position="317"/>
        <end position="337"/>
    </location>
</feature>
<reference evidence="2 3" key="1">
    <citation type="submission" date="2019-08" db="EMBL/GenBank/DDBJ databases">
        <title>Deep-cultivation of Planctomycetes and their phenomic and genomic characterization uncovers novel biology.</title>
        <authorList>
            <person name="Wiegand S."/>
            <person name="Jogler M."/>
            <person name="Boedeker C."/>
            <person name="Pinto D."/>
            <person name="Vollmers J."/>
            <person name="Rivas-Marin E."/>
            <person name="Kohn T."/>
            <person name="Peeters S.H."/>
            <person name="Heuer A."/>
            <person name="Rast P."/>
            <person name="Oberbeckmann S."/>
            <person name="Bunk B."/>
            <person name="Jeske O."/>
            <person name="Meyerdierks A."/>
            <person name="Storesund J.E."/>
            <person name="Kallscheuer N."/>
            <person name="Luecker S."/>
            <person name="Lage O.M."/>
            <person name="Pohl T."/>
            <person name="Merkel B.J."/>
            <person name="Hornburger P."/>
            <person name="Mueller R.-W."/>
            <person name="Bruemmer F."/>
            <person name="Labrenz M."/>
            <person name="Spormann A.M."/>
            <person name="Op den Camp H."/>
            <person name="Overmann J."/>
            <person name="Amann R."/>
            <person name="Jetten M.S.M."/>
            <person name="Mascher T."/>
            <person name="Medema M.H."/>
            <person name="Devos D.P."/>
            <person name="Kaster A.-K."/>
            <person name="Ovreas L."/>
            <person name="Rohde M."/>
            <person name="Galperin M.Y."/>
            <person name="Jogler C."/>
        </authorList>
    </citation>
    <scope>NUCLEOTIDE SEQUENCE [LARGE SCALE GENOMIC DNA]</scope>
    <source>
        <strain evidence="2 3">UC8</strain>
    </source>
</reference>
<feature type="transmembrane region" description="Helical" evidence="1">
    <location>
        <begin position="433"/>
        <end position="450"/>
    </location>
</feature>
<organism evidence="2 3">
    <name type="scientific">Roseimaritima ulvae</name>
    <dbReference type="NCBI Taxonomy" id="980254"/>
    <lineage>
        <taxon>Bacteria</taxon>
        <taxon>Pseudomonadati</taxon>
        <taxon>Planctomycetota</taxon>
        <taxon>Planctomycetia</taxon>
        <taxon>Pirellulales</taxon>
        <taxon>Pirellulaceae</taxon>
        <taxon>Roseimaritima</taxon>
    </lineage>
</organism>
<keyword evidence="3" id="KW-1185">Reference proteome</keyword>
<feature type="transmembrane region" description="Helical" evidence="1">
    <location>
        <begin position="21"/>
        <end position="42"/>
    </location>
</feature>
<feature type="transmembrane region" description="Helical" evidence="1">
    <location>
        <begin position="48"/>
        <end position="70"/>
    </location>
</feature>
<dbReference type="OrthoDB" id="238751at2"/>
<protein>
    <recommendedName>
        <fullName evidence="4">O-Antigen ligase</fullName>
    </recommendedName>
</protein>
<dbReference type="PANTHER" id="PTHR37422:SF23">
    <property type="entry name" value="TEICHURONIC ACID BIOSYNTHESIS PROTEIN TUAE"/>
    <property type="match status" value="1"/>
</dbReference>
<feature type="transmembrane region" description="Helical" evidence="1">
    <location>
        <begin position="284"/>
        <end position="305"/>
    </location>
</feature>
<feature type="transmembrane region" description="Helical" evidence="1">
    <location>
        <begin position="167"/>
        <end position="188"/>
    </location>
</feature>
<dbReference type="RefSeq" id="WP_068141870.1">
    <property type="nucleotide sequence ID" value="NZ_CP042914.1"/>
</dbReference>
<keyword evidence="1" id="KW-0812">Transmembrane</keyword>
<evidence type="ECO:0000313" key="2">
    <source>
        <dbReference type="EMBL" id="QEG42997.1"/>
    </source>
</evidence>
<dbReference type="SUPFAM" id="SSF48452">
    <property type="entry name" value="TPR-like"/>
    <property type="match status" value="1"/>
</dbReference>
<evidence type="ECO:0000313" key="3">
    <source>
        <dbReference type="Proteomes" id="UP000325286"/>
    </source>
</evidence>
<evidence type="ECO:0008006" key="4">
    <source>
        <dbReference type="Google" id="ProtNLM"/>
    </source>
</evidence>
<feature type="transmembrane region" description="Helical" evidence="1">
    <location>
        <begin position="136"/>
        <end position="155"/>
    </location>
</feature>
<dbReference type="Proteomes" id="UP000325286">
    <property type="component" value="Chromosome"/>
</dbReference>
<feature type="transmembrane region" description="Helical" evidence="1">
    <location>
        <begin position="77"/>
        <end position="96"/>
    </location>
</feature>
<keyword evidence="1" id="KW-0472">Membrane</keyword>
<dbReference type="PANTHER" id="PTHR37422">
    <property type="entry name" value="TEICHURONIC ACID BIOSYNTHESIS PROTEIN TUAE"/>
    <property type="match status" value="1"/>
</dbReference>
<dbReference type="AlphaFoldDB" id="A0A5B9QVC4"/>
<dbReference type="InterPro" id="IPR011990">
    <property type="entry name" value="TPR-like_helical_dom_sf"/>
</dbReference>
<keyword evidence="1" id="KW-1133">Transmembrane helix</keyword>
<evidence type="ECO:0000256" key="1">
    <source>
        <dbReference type="SAM" id="Phobius"/>
    </source>
</evidence>
<feature type="transmembrane region" description="Helical" evidence="1">
    <location>
        <begin position="261"/>
        <end position="278"/>
    </location>
</feature>
<feature type="transmembrane region" description="Helical" evidence="1">
    <location>
        <begin position="494"/>
        <end position="517"/>
    </location>
</feature>
<feature type="transmembrane region" description="Helical" evidence="1">
    <location>
        <begin position="394"/>
        <end position="421"/>
    </location>
</feature>
<gene>
    <name evidence="2" type="ORF">UC8_50400</name>
</gene>
<dbReference type="Gene3D" id="1.25.40.10">
    <property type="entry name" value="Tetratricopeptide repeat domain"/>
    <property type="match status" value="1"/>
</dbReference>
<dbReference type="EMBL" id="CP042914">
    <property type="protein sequence ID" value="QEG42997.1"/>
    <property type="molecule type" value="Genomic_DNA"/>
</dbReference>
<feature type="transmembrane region" description="Helical" evidence="1">
    <location>
        <begin position="456"/>
        <end position="473"/>
    </location>
</feature>
<sequence length="832" mass="91946">MHAAVRSQGSRTIVRDNRIERLANACLDFTIFALLLIVPLLLGGRHPVAKWIIACITIPGCLGLAVKVLLGRSLRITIWQAMLVLACLCLPLIQLLPVGSDVTHHLAPGIAQRFDLQQPFVAALQVDRQLSLAPKLVDRSFAMLICYIAALLCVVGRIESQRDVERIMAWLGCSALLLAVLAMLQAHYGNGRFLWWYDHPAREPGEVPRGPFQNENHLCSLLALALPSTLYFLLRSPPSKRQSSHSGGGAGRFWQSHHVSIGRLFALVCLIVVVATVYDTPSRGGAAIVMLGTLIWATFLALRVVSLRYFPHHIQRIYGLAAGGLAVLVAAGFWLLLKWLPVLSHWRYKLWAADIQVWRGFPIFGTGLGTHRFAYRAFVDEHYHRTFSTAESSWITLLVESGLTGVLLAAAIVLTVVCLVVKCVGKKHTINQTLILAAISAGVLVSSIHSIADFPWYIPACLIPVLALVAIATQMPHVLERHTQQSLQRRQVQVGLSSGLSLVMSLGLLIGTIWSAVHLAAPARAAVAYDQYRRLVRDTEGPLSSNTEQSAFALLEQTIDLDPHHVLARSKLAVHLLAQMDQPQTDPQATALAAVRQGLELAKLCPMESRAYFVTAVAGGRLGVGLSSQEHLLQQAQRLRPVDGRVSLQLAVRATAAGDVAQSDKHWRAAIDADPRFRKQALSILMMLYTPEQIIERFDPGRDASALLYSLVRNRNDAAQTHVAARHFCLQLLDEAEGETDLLQAKYYFEQALVVAEGTDDPVLKLQALTRFLQRHPGQLSVRLKLVDLLVDQNSEQDALKQLKKCQTAAPRSEQVSRVVMRFERHFRRSVR</sequence>
<accession>A0A5B9QVC4</accession>
<name>A0A5B9QVC4_9BACT</name>
<proteinExistence type="predicted"/>